<feature type="non-terminal residue" evidence="5">
    <location>
        <position position="1"/>
    </location>
</feature>
<dbReference type="GO" id="GO:0005634">
    <property type="term" value="C:nucleus"/>
    <property type="evidence" value="ECO:0007669"/>
    <property type="project" value="UniProtKB-SubCell"/>
</dbReference>
<dbReference type="PANTHER" id="PTHR46765">
    <property type="entry name" value="P-LOOP CONTAINING NUCLEOSIDE TRIPHOSPHATE HYDROLASES SUPERFAMILY PROTEIN"/>
    <property type="match status" value="1"/>
</dbReference>
<evidence type="ECO:0000259" key="4">
    <source>
        <dbReference type="Pfam" id="PF00004"/>
    </source>
</evidence>
<dbReference type="EMBL" id="MU578487">
    <property type="protein sequence ID" value="KAI5609392.1"/>
    <property type="molecule type" value="Genomic_DNA"/>
</dbReference>
<dbReference type="CDD" id="cd00009">
    <property type="entry name" value="AAA"/>
    <property type="match status" value="1"/>
</dbReference>
<feature type="domain" description="ATPase AAA-type core" evidence="4">
    <location>
        <begin position="106"/>
        <end position="135"/>
    </location>
</feature>
<dbReference type="Proteomes" id="UP001205998">
    <property type="component" value="Unassembled WGS sequence"/>
</dbReference>
<evidence type="ECO:0000256" key="1">
    <source>
        <dbReference type="ARBA" id="ARBA00004123"/>
    </source>
</evidence>
<keyword evidence="2" id="KW-0539">Nucleus</keyword>
<dbReference type="SUPFAM" id="SSF52540">
    <property type="entry name" value="P-loop containing nucleoside triphosphate hydrolases"/>
    <property type="match status" value="1"/>
</dbReference>
<dbReference type="AlphaFoldDB" id="A0AAD5A483"/>
<dbReference type="InterPro" id="IPR003959">
    <property type="entry name" value="ATPase_AAA_core"/>
</dbReference>
<dbReference type="InterPro" id="IPR027417">
    <property type="entry name" value="P-loop_NTPase"/>
</dbReference>
<evidence type="ECO:0000256" key="3">
    <source>
        <dbReference type="SAM" id="MobiDB-lite"/>
    </source>
</evidence>
<dbReference type="PANTHER" id="PTHR46765:SF1">
    <property type="entry name" value="P-LOOP CONTAINING NUCLEOSIDE TRIPHOSPHATE HYDROLASES SUPERFAMILY PROTEIN"/>
    <property type="match status" value="1"/>
</dbReference>
<evidence type="ECO:0000256" key="2">
    <source>
        <dbReference type="ARBA" id="ARBA00023242"/>
    </source>
</evidence>
<dbReference type="InterPro" id="IPR053016">
    <property type="entry name" value="CTF18-RFC_complex"/>
</dbReference>
<evidence type="ECO:0000313" key="5">
    <source>
        <dbReference type="EMBL" id="KAI5609392.1"/>
    </source>
</evidence>
<sequence length="135" mass="15170">SSSARGGITEVNGTPQQFTNRCLLKWLKLWDSVVFGRERKPRPPAAESRANGAQNQNQNQNQRFKTKSQNQNQNQNQRFKTKSQVTEEMLEAELDQYKRPKLKVALLSGPPGLGKTTLAHIIAKHAGYNVVEINA</sequence>
<proteinExistence type="predicted"/>
<evidence type="ECO:0000313" key="6">
    <source>
        <dbReference type="Proteomes" id="UP001205998"/>
    </source>
</evidence>
<feature type="region of interest" description="Disordered" evidence="3">
    <location>
        <begin position="38"/>
        <end position="85"/>
    </location>
</feature>
<comment type="caution">
    <text evidence="5">The sequence shown here is derived from an EMBL/GenBank/DDBJ whole genome shotgun (WGS) entry which is preliminary data.</text>
</comment>
<comment type="subcellular location">
    <subcellularLocation>
        <location evidence="1">Nucleus</location>
    </subcellularLocation>
</comment>
<reference evidence="5" key="1">
    <citation type="submission" date="2018-07" db="EMBL/GenBank/DDBJ databases">
        <title>Comparative genomics of catfishes provides insights into carnivory and benthic adaptation.</title>
        <authorList>
            <person name="Zhang Y."/>
            <person name="Wang D."/>
            <person name="Peng Z."/>
            <person name="Zheng S."/>
            <person name="Shao F."/>
            <person name="Tao W."/>
        </authorList>
    </citation>
    <scope>NUCLEOTIDE SEQUENCE</scope>
    <source>
        <strain evidence="5">Chongqing</strain>
    </source>
</reference>
<feature type="non-terminal residue" evidence="5">
    <location>
        <position position="135"/>
    </location>
</feature>
<accession>A0AAD5A483</accession>
<dbReference type="GO" id="GO:0005524">
    <property type="term" value="F:ATP binding"/>
    <property type="evidence" value="ECO:0007669"/>
    <property type="project" value="InterPro"/>
</dbReference>
<gene>
    <name evidence="5" type="ORF">C0J50_12161</name>
</gene>
<dbReference type="Gene3D" id="3.40.50.300">
    <property type="entry name" value="P-loop containing nucleotide triphosphate hydrolases"/>
    <property type="match status" value="1"/>
</dbReference>
<name>A0AAD5A483_SILAS</name>
<dbReference type="Pfam" id="PF00004">
    <property type="entry name" value="AAA"/>
    <property type="match status" value="1"/>
</dbReference>
<keyword evidence="6" id="KW-1185">Reference proteome</keyword>
<dbReference type="GO" id="GO:0016887">
    <property type="term" value="F:ATP hydrolysis activity"/>
    <property type="evidence" value="ECO:0007669"/>
    <property type="project" value="InterPro"/>
</dbReference>
<organism evidence="5 6">
    <name type="scientific">Silurus asotus</name>
    <name type="common">Amur catfish</name>
    <name type="synonym">Parasilurus asotus</name>
    <dbReference type="NCBI Taxonomy" id="30991"/>
    <lineage>
        <taxon>Eukaryota</taxon>
        <taxon>Metazoa</taxon>
        <taxon>Chordata</taxon>
        <taxon>Craniata</taxon>
        <taxon>Vertebrata</taxon>
        <taxon>Euteleostomi</taxon>
        <taxon>Actinopterygii</taxon>
        <taxon>Neopterygii</taxon>
        <taxon>Teleostei</taxon>
        <taxon>Ostariophysi</taxon>
        <taxon>Siluriformes</taxon>
        <taxon>Siluridae</taxon>
        <taxon>Silurus</taxon>
    </lineage>
</organism>
<protein>
    <submittedName>
        <fullName evidence="5">Chromosome transmission fidelity protein 18-like</fullName>
    </submittedName>
</protein>